<keyword evidence="1" id="KW-0812">Transmembrane</keyword>
<dbReference type="InterPro" id="IPR019734">
    <property type="entry name" value="TPR_rpt"/>
</dbReference>
<sequence length="288" mass="31746">MENTENQENTQIQKESKSKKYGYLIGIGIATLLIIALGYYIVIDLSPKSIENKDTNITQDSTGKDAVGNDGGASAGGVVIGAEPLVDNPDIPHPSLTRVVSYESGMDPATQATMKGKIDDTRKKLTEDSTLFAQWLDLALLYKTVGDYKGAEEVWLYLTEASPRASISFGNLGNLYHLYLKNYPKAEEYFRKAIELSPDPQHFTGLHELYRYSYKQGSTLAVDVLEEGLAKNPGNIMLLMALGEYYRLNDKPQLAEETYVQALKIAQALGDGNLINSIEALIKSLPLK</sequence>
<dbReference type="Gene3D" id="1.25.40.10">
    <property type="entry name" value="Tetratricopeptide repeat domain"/>
    <property type="match status" value="1"/>
</dbReference>
<dbReference type="InterPro" id="IPR011990">
    <property type="entry name" value="TPR-like_helical_dom_sf"/>
</dbReference>
<dbReference type="Proteomes" id="UP000228809">
    <property type="component" value="Unassembled WGS sequence"/>
</dbReference>
<keyword evidence="1" id="KW-0472">Membrane</keyword>
<proteinExistence type="predicted"/>
<name>A0A2M6WDR8_9BACT</name>
<keyword evidence="1" id="KW-1133">Transmembrane helix</keyword>
<dbReference type="SMART" id="SM00028">
    <property type="entry name" value="TPR"/>
    <property type="match status" value="3"/>
</dbReference>
<feature type="transmembrane region" description="Helical" evidence="1">
    <location>
        <begin position="21"/>
        <end position="42"/>
    </location>
</feature>
<evidence type="ECO:0000256" key="1">
    <source>
        <dbReference type="SAM" id="Phobius"/>
    </source>
</evidence>
<accession>A0A2M6WDR8</accession>
<reference evidence="3" key="1">
    <citation type="submission" date="2017-09" db="EMBL/GenBank/DDBJ databases">
        <title>Depth-based differentiation of microbial function through sediment-hosted aquifers and enrichment of novel symbionts in the deep terrestrial subsurface.</title>
        <authorList>
            <person name="Probst A.J."/>
            <person name="Ladd B."/>
            <person name="Jarett J.K."/>
            <person name="Geller-Mcgrath D.E."/>
            <person name="Sieber C.M.K."/>
            <person name="Emerson J.B."/>
            <person name="Anantharaman K."/>
            <person name="Thomas B.C."/>
            <person name="Malmstrom R."/>
            <person name="Stieglmeier M."/>
            <person name="Klingl A."/>
            <person name="Woyke T."/>
            <person name="Ryan C.M."/>
            <person name="Banfield J.F."/>
        </authorList>
    </citation>
    <scope>NUCLEOTIDE SEQUENCE [LARGE SCALE GENOMIC DNA]</scope>
</reference>
<comment type="caution">
    <text evidence="2">The sequence shown here is derived from an EMBL/GenBank/DDBJ whole genome shotgun (WGS) entry which is preliminary data.</text>
</comment>
<protein>
    <submittedName>
        <fullName evidence="2">Uncharacterized protein</fullName>
    </submittedName>
</protein>
<organism evidence="2 3">
    <name type="scientific">Candidatus Kaiserbacteria bacterium CG10_big_fil_rev_8_21_14_0_10_49_17</name>
    <dbReference type="NCBI Taxonomy" id="1974609"/>
    <lineage>
        <taxon>Bacteria</taxon>
        <taxon>Candidatus Kaiseribacteriota</taxon>
    </lineage>
</organism>
<dbReference type="AlphaFoldDB" id="A0A2M6WDR8"/>
<gene>
    <name evidence="2" type="ORF">COU17_03150</name>
</gene>
<evidence type="ECO:0000313" key="3">
    <source>
        <dbReference type="Proteomes" id="UP000228809"/>
    </source>
</evidence>
<dbReference type="SUPFAM" id="SSF48452">
    <property type="entry name" value="TPR-like"/>
    <property type="match status" value="1"/>
</dbReference>
<dbReference type="Pfam" id="PF13181">
    <property type="entry name" value="TPR_8"/>
    <property type="match status" value="1"/>
</dbReference>
<evidence type="ECO:0000313" key="2">
    <source>
        <dbReference type="EMBL" id="PIT90928.1"/>
    </source>
</evidence>
<dbReference type="EMBL" id="PFBJ01000018">
    <property type="protein sequence ID" value="PIT90928.1"/>
    <property type="molecule type" value="Genomic_DNA"/>
</dbReference>